<dbReference type="CDD" id="cd09272">
    <property type="entry name" value="RNase_HI_RT_Ty1"/>
    <property type="match status" value="1"/>
</dbReference>
<accession>A0A813IU03</accession>
<dbReference type="PANTHER" id="PTHR11439">
    <property type="entry name" value="GAG-POL-RELATED RETROTRANSPOSON"/>
    <property type="match status" value="1"/>
</dbReference>
<name>A0A813IU03_POLGL</name>
<proteinExistence type="predicted"/>
<dbReference type="InterPro" id="IPR013103">
    <property type="entry name" value="RVT_2"/>
</dbReference>
<protein>
    <recommendedName>
        <fullName evidence="1">Reverse transcriptase Ty1/copia-type domain-containing protein</fullName>
    </recommendedName>
</protein>
<dbReference type="Pfam" id="PF07727">
    <property type="entry name" value="RVT_2"/>
    <property type="match status" value="1"/>
</dbReference>
<dbReference type="PANTHER" id="PTHR11439:SF467">
    <property type="entry name" value="INTEGRASE CATALYTIC DOMAIN-CONTAINING PROTEIN"/>
    <property type="match status" value="1"/>
</dbReference>
<reference evidence="2" key="1">
    <citation type="submission" date="2021-02" db="EMBL/GenBank/DDBJ databases">
        <authorList>
            <person name="Dougan E. K."/>
            <person name="Rhodes N."/>
            <person name="Thang M."/>
            <person name="Chan C."/>
        </authorList>
    </citation>
    <scope>NUCLEOTIDE SEQUENCE</scope>
</reference>
<sequence>MWGKAAVMWSLNRGRSPLESGPTPYFLKMKEDSLLTLRPFGMGVIYLNDSAAKFEPKGRLGVVLGYAQRKSVEILDVAAFQRGVIRIITTRDFKDFPALCFRFKELEASRGIGWQFECVLDRQLCKTCRHVIAVVPVTCERCLSHPDETDLMVKGKVFAHHKKYVRLEFGHSNEDSCRLIRCFCTGSAADLNDDREQPRDEEEELDDNILLSNVLDMRRADPALRPEDAVDWPADLSSISSISEIPSLPAAAGVFSAETEFHGFAFTVTSAMEEKILDSEYIRGFGLVYASLSPTDKRVTTSADAQAAIDKEINKMIKYFVFGDLDLDVREWSDVISSDPASTAVPMHLLIGIKNFELPEGFHVWKARLVAAGNRHFHADGTLVIELDMYGQPADLESVRLVMAHGVIEEDGDGIGSDAENAYLQSEYGDKRTWASLPKRFWPKSWYDENGDCRFKRPMVPMRKACYGMKRSGFDFADFAHEIADRCGWTRIADYSPCLYVKTVQTRKLLLLMYVDDLLGSGKKALIYLEFQKLQRCITMSEPETVKRFLGIVINFSRTSTFQAICDFTQSEYAMMLVSRYCEDRKYAKNHKFAKVWTPADPNHEKEILTAEAQAPGVMASFAAKHVGGLLFLVRCTRPELAVAVNLAGRHVASWTVQDDKILDRIFAYISHTSDAKLRFTGNAADSGKLSTRTQVDADHGGCKDTSRSTSGAVMRIVGDAGTSCLIAWRSKRQTTVAPSTPDAEVVAYNDGLKLCALPLTGVLESLQDVVEMYVETDNETAQVVIKSNLPKKLRYLKKTQRVSIAFLHDVMSMPHHHDERVASGDNNSDLMTKPLERVLHWKHTREIGILCSMDNAK</sequence>
<gene>
    <name evidence="2" type="ORF">PGLA2088_LOCUS12132</name>
</gene>
<dbReference type="Proteomes" id="UP000626109">
    <property type="component" value="Unassembled WGS sequence"/>
</dbReference>
<dbReference type="EMBL" id="CAJNNW010014217">
    <property type="protein sequence ID" value="CAE8656343.1"/>
    <property type="molecule type" value="Genomic_DNA"/>
</dbReference>
<comment type="caution">
    <text evidence="2">The sequence shown here is derived from an EMBL/GenBank/DDBJ whole genome shotgun (WGS) entry which is preliminary data.</text>
</comment>
<feature type="domain" description="Reverse transcriptase Ty1/copia-type" evidence="1">
    <location>
        <begin position="365"/>
        <end position="556"/>
    </location>
</feature>
<evidence type="ECO:0000259" key="1">
    <source>
        <dbReference type="Pfam" id="PF07727"/>
    </source>
</evidence>
<dbReference type="AlphaFoldDB" id="A0A813IU03"/>
<organism evidence="2 3">
    <name type="scientific">Polarella glacialis</name>
    <name type="common">Dinoflagellate</name>
    <dbReference type="NCBI Taxonomy" id="89957"/>
    <lineage>
        <taxon>Eukaryota</taxon>
        <taxon>Sar</taxon>
        <taxon>Alveolata</taxon>
        <taxon>Dinophyceae</taxon>
        <taxon>Suessiales</taxon>
        <taxon>Suessiaceae</taxon>
        <taxon>Polarella</taxon>
    </lineage>
</organism>
<evidence type="ECO:0000313" key="3">
    <source>
        <dbReference type="Proteomes" id="UP000626109"/>
    </source>
</evidence>
<evidence type="ECO:0000313" key="2">
    <source>
        <dbReference type="EMBL" id="CAE8656343.1"/>
    </source>
</evidence>